<organism evidence="4 5">
    <name type="scientific">Alkalicoccobacillus murimartini</name>
    <dbReference type="NCBI Taxonomy" id="171685"/>
    <lineage>
        <taxon>Bacteria</taxon>
        <taxon>Bacillati</taxon>
        <taxon>Bacillota</taxon>
        <taxon>Bacilli</taxon>
        <taxon>Bacillales</taxon>
        <taxon>Bacillaceae</taxon>
        <taxon>Alkalicoccobacillus</taxon>
    </lineage>
</organism>
<keyword evidence="5" id="KW-1185">Reference proteome</keyword>
<dbReference type="PROSITE" id="PS01332">
    <property type="entry name" value="HTH_RRF2_1"/>
    <property type="match status" value="1"/>
</dbReference>
<dbReference type="PROSITE" id="PS51197">
    <property type="entry name" value="HTH_RRF2_2"/>
    <property type="match status" value="1"/>
</dbReference>
<evidence type="ECO:0000256" key="1">
    <source>
        <dbReference type="ARBA" id="ARBA00023125"/>
    </source>
</evidence>
<keyword evidence="1" id="KW-0238">DNA-binding</keyword>
<comment type="caution">
    <text evidence="4">The sequence shown here is derived from an EMBL/GenBank/DDBJ whole genome shotgun (WGS) entry which is preliminary data.</text>
</comment>
<evidence type="ECO:0000313" key="4">
    <source>
        <dbReference type="EMBL" id="MDQ0207323.1"/>
    </source>
</evidence>
<dbReference type="RefSeq" id="WP_370873627.1">
    <property type="nucleotide sequence ID" value="NZ_JAUSUA010000002.1"/>
</dbReference>
<dbReference type="EMBL" id="JAUSUA010000002">
    <property type="protein sequence ID" value="MDQ0207323.1"/>
    <property type="molecule type" value="Genomic_DNA"/>
</dbReference>
<dbReference type="InterPro" id="IPR036388">
    <property type="entry name" value="WH-like_DNA-bd_sf"/>
</dbReference>
<dbReference type="NCBIfam" id="TIGR00738">
    <property type="entry name" value="rrf2_super"/>
    <property type="match status" value="1"/>
</dbReference>
<evidence type="ECO:0000313" key="5">
    <source>
        <dbReference type="Proteomes" id="UP001225034"/>
    </source>
</evidence>
<dbReference type="PANTHER" id="PTHR33221">
    <property type="entry name" value="WINGED HELIX-TURN-HELIX TRANSCRIPTIONAL REGULATOR, RRF2 FAMILY"/>
    <property type="match status" value="1"/>
</dbReference>
<accession>A0ABT9YHI1</accession>
<dbReference type="SUPFAM" id="SSF46785">
    <property type="entry name" value="Winged helix' DNA-binding domain"/>
    <property type="match status" value="1"/>
</dbReference>
<dbReference type="InterPro" id="IPR036390">
    <property type="entry name" value="WH_DNA-bd_sf"/>
</dbReference>
<dbReference type="Gene3D" id="1.10.10.10">
    <property type="entry name" value="Winged helix-like DNA-binding domain superfamily/Winged helix DNA-binding domain"/>
    <property type="match status" value="1"/>
</dbReference>
<name>A0ABT9YHI1_9BACI</name>
<reference evidence="4 5" key="1">
    <citation type="submission" date="2023-07" db="EMBL/GenBank/DDBJ databases">
        <title>Genomic Encyclopedia of Type Strains, Phase IV (KMG-IV): sequencing the most valuable type-strain genomes for metagenomic binning, comparative biology and taxonomic classification.</title>
        <authorList>
            <person name="Goeker M."/>
        </authorList>
    </citation>
    <scope>NUCLEOTIDE SEQUENCE [LARGE SCALE GENOMIC DNA]</scope>
    <source>
        <strain evidence="4 5">DSM 19154</strain>
    </source>
</reference>
<dbReference type="Proteomes" id="UP001225034">
    <property type="component" value="Unassembled WGS sequence"/>
</dbReference>
<evidence type="ECO:0000256" key="2">
    <source>
        <dbReference type="ARBA" id="ARBA00034078"/>
    </source>
</evidence>
<evidence type="ECO:0000256" key="3">
    <source>
        <dbReference type="ARBA" id="ARBA00040173"/>
    </source>
</evidence>
<gene>
    <name evidence="4" type="ORF">J2S05_002122</name>
</gene>
<protein>
    <recommendedName>
        <fullName evidence="3">HTH-type transcriptional regulator NsrR</fullName>
    </recommendedName>
</protein>
<dbReference type="Pfam" id="PF02082">
    <property type="entry name" value="Rrf2"/>
    <property type="match status" value="1"/>
</dbReference>
<proteinExistence type="predicted"/>
<dbReference type="InterPro" id="IPR000944">
    <property type="entry name" value="Tscrpt_reg_Rrf2"/>
</dbReference>
<comment type="cofactor">
    <cofactor evidence="2">
        <name>[2Fe-2S] cluster</name>
        <dbReference type="ChEBI" id="CHEBI:190135"/>
    </cofactor>
</comment>
<dbReference type="InterPro" id="IPR030489">
    <property type="entry name" value="TR_Rrf2-type_CS"/>
</dbReference>
<sequence length="149" mass="16657">MIFIQLTNYTDYALRTLLYVGSLSPDDRAQVKDIAGAYQLSLNHLQKIVYDLGKQGLLNTTRGKNGGVSLAVKPEDINIGELVRSLEDFGIVECFTNKDNCLISCSCKLKSVLFQAKSAFIAVLDQYTLAHLLENKNELYMLFKEGQTK</sequence>
<dbReference type="PANTHER" id="PTHR33221:SF4">
    <property type="entry name" value="HTH-TYPE TRANSCRIPTIONAL REPRESSOR NSRR"/>
    <property type="match status" value="1"/>
</dbReference>